<dbReference type="EMBL" id="HBUF01058734">
    <property type="protein sequence ID" value="CAG6625000.1"/>
    <property type="molecule type" value="Transcribed_RNA"/>
</dbReference>
<dbReference type="Pfam" id="PF00071">
    <property type="entry name" value="Ras"/>
    <property type="match status" value="1"/>
</dbReference>
<dbReference type="SMART" id="SM00175">
    <property type="entry name" value="RAB"/>
    <property type="match status" value="1"/>
</dbReference>
<dbReference type="SMART" id="SM00174">
    <property type="entry name" value="RHO"/>
    <property type="match status" value="1"/>
</dbReference>
<dbReference type="EMBL" id="HBUF01215065">
    <property type="protein sequence ID" value="CAG6666759.1"/>
    <property type="molecule type" value="Transcribed_RNA"/>
</dbReference>
<dbReference type="InterPro" id="IPR025662">
    <property type="entry name" value="Sigma_54_int_dom_ATP-bd_1"/>
</dbReference>
<proteinExistence type="predicted"/>
<protein>
    <submittedName>
        <fullName evidence="3">Rab-like protein 3</fullName>
    </submittedName>
</protein>
<dbReference type="PANTHER" id="PTHR24073">
    <property type="entry name" value="DRAB5-RELATED"/>
    <property type="match status" value="1"/>
</dbReference>
<dbReference type="InterPro" id="IPR001806">
    <property type="entry name" value="Small_GTPase"/>
</dbReference>
<sequence>MAALDKVRILVLGDSGVGKTCLTHLICHNECFTASSSTIGCTVDVKLHEYKEGTPDQKTFFIELWDIGGRPAYANTRHIFYNSVDGIILVHDLTNRKSQENLSKWLLEVVNRQSEFDASQDDFDPESFVGASKIPLLVMGTKCDLVRDATSQRRVSSLADECGAEEIVLNALGVKALAAGTGAAVKMSRFFDKVIQVKFYSGKGACFLLGRIVL</sequence>
<dbReference type="PRINTS" id="PR00449">
    <property type="entry name" value="RASTRNSFRMNG"/>
</dbReference>
<dbReference type="NCBIfam" id="TIGR00231">
    <property type="entry name" value="small_GTP"/>
    <property type="match status" value="1"/>
</dbReference>
<dbReference type="PROSITE" id="PS51419">
    <property type="entry name" value="RAB"/>
    <property type="match status" value="1"/>
</dbReference>
<dbReference type="InterPro" id="IPR027417">
    <property type="entry name" value="P-loop_NTPase"/>
</dbReference>
<dbReference type="GO" id="GO:0003924">
    <property type="term" value="F:GTPase activity"/>
    <property type="evidence" value="ECO:0007669"/>
    <property type="project" value="InterPro"/>
</dbReference>
<accession>A0A8D8WQI5</accession>
<dbReference type="PROSITE" id="PS00675">
    <property type="entry name" value="SIGMA54_INTERACT_1"/>
    <property type="match status" value="1"/>
</dbReference>
<dbReference type="AlphaFoldDB" id="A0A8D8WQI5"/>
<dbReference type="SUPFAM" id="SSF52540">
    <property type="entry name" value="P-loop containing nucleoside triphosphate hydrolases"/>
    <property type="match status" value="1"/>
</dbReference>
<dbReference type="SMART" id="SM00173">
    <property type="entry name" value="RAS"/>
    <property type="match status" value="1"/>
</dbReference>
<evidence type="ECO:0000256" key="1">
    <source>
        <dbReference type="ARBA" id="ARBA00022741"/>
    </source>
</evidence>
<name>A0A8D8WQI5_9HEMI</name>
<evidence type="ECO:0000256" key="2">
    <source>
        <dbReference type="ARBA" id="ARBA00023134"/>
    </source>
</evidence>
<dbReference type="GO" id="GO:0005525">
    <property type="term" value="F:GTP binding"/>
    <property type="evidence" value="ECO:0007669"/>
    <property type="project" value="UniProtKB-KW"/>
</dbReference>
<keyword evidence="1" id="KW-0547">Nucleotide-binding</keyword>
<dbReference type="Gene3D" id="3.40.50.300">
    <property type="entry name" value="P-loop containing nucleotide triphosphate hydrolases"/>
    <property type="match status" value="1"/>
</dbReference>
<organism evidence="3">
    <name type="scientific">Cacopsylla melanoneura</name>
    <dbReference type="NCBI Taxonomy" id="428564"/>
    <lineage>
        <taxon>Eukaryota</taxon>
        <taxon>Metazoa</taxon>
        <taxon>Ecdysozoa</taxon>
        <taxon>Arthropoda</taxon>
        <taxon>Hexapoda</taxon>
        <taxon>Insecta</taxon>
        <taxon>Pterygota</taxon>
        <taxon>Neoptera</taxon>
        <taxon>Paraneoptera</taxon>
        <taxon>Hemiptera</taxon>
        <taxon>Sternorrhyncha</taxon>
        <taxon>Psylloidea</taxon>
        <taxon>Psyllidae</taxon>
        <taxon>Psyllinae</taxon>
        <taxon>Cacopsylla</taxon>
    </lineage>
</organism>
<keyword evidence="2" id="KW-0342">GTP-binding</keyword>
<evidence type="ECO:0000313" key="3">
    <source>
        <dbReference type="EMBL" id="CAG6666755.1"/>
    </source>
</evidence>
<dbReference type="InterPro" id="IPR005225">
    <property type="entry name" value="Small_GTP-bd"/>
</dbReference>
<dbReference type="EMBL" id="HBUF01215063">
    <property type="protein sequence ID" value="CAG6666755.1"/>
    <property type="molecule type" value="Transcribed_RNA"/>
</dbReference>
<reference evidence="3" key="1">
    <citation type="submission" date="2021-05" db="EMBL/GenBank/DDBJ databases">
        <authorList>
            <person name="Alioto T."/>
            <person name="Alioto T."/>
            <person name="Gomez Garrido J."/>
        </authorList>
    </citation>
    <scope>NUCLEOTIDE SEQUENCE</scope>
</reference>
<dbReference type="EMBL" id="HBUF01215064">
    <property type="protein sequence ID" value="CAG6666757.1"/>
    <property type="molecule type" value="Transcribed_RNA"/>
</dbReference>